<keyword evidence="3" id="KW-1185">Reference proteome</keyword>
<reference evidence="2 3" key="1">
    <citation type="journal article" date="2013" name="J. Bacteriol.">
        <title>Roles of HynAB and Ech, the only two hydrogenases found in the model sulfate reducer Desulfovibrio gigas.</title>
        <authorList>
            <person name="Morais-Silva F.O."/>
            <person name="Santos C.I."/>
            <person name="Rodrigues R."/>
            <person name="Pereira I.A."/>
            <person name="Rodrigues-Pousada C."/>
        </authorList>
    </citation>
    <scope>NUCLEOTIDE SEQUENCE [LARGE SCALE GENOMIC DNA]</scope>
    <source>
        <strain evidence="2">ATCC 19364</strain>
        <strain evidence="3">ATCC 19364 / DSM 1382 / NCIMB 9332 / VKM B-1759</strain>
    </source>
</reference>
<dbReference type="EMBL" id="CP006585">
    <property type="protein sequence ID" value="AGW13860.1"/>
    <property type="molecule type" value="Genomic_DNA"/>
</dbReference>
<dbReference type="EMBL" id="CP006585">
    <property type="protein sequence ID" value="AGW15059.1"/>
    <property type="molecule type" value="Genomic_DNA"/>
</dbReference>
<dbReference type="KEGG" id="dgg:DGI_3370"/>
<gene>
    <name evidence="1" type="ORF">DGI_2093</name>
    <name evidence="2" type="ORF">DGI_3370</name>
</gene>
<accession>T2GFU9</accession>
<organism evidence="2 3">
    <name type="scientific">Megalodesulfovibrio gigas (strain ATCC 19364 / DSM 1382 / NCIMB 9332 / VKM B-1759)</name>
    <name type="common">Desulfovibrio gigas</name>
    <dbReference type="NCBI Taxonomy" id="1121448"/>
    <lineage>
        <taxon>Bacteria</taxon>
        <taxon>Pseudomonadati</taxon>
        <taxon>Thermodesulfobacteriota</taxon>
        <taxon>Desulfovibrionia</taxon>
        <taxon>Desulfovibrionales</taxon>
        <taxon>Desulfovibrionaceae</taxon>
        <taxon>Megalodesulfovibrio</taxon>
    </lineage>
</organism>
<dbReference type="AlphaFoldDB" id="T2GFU9"/>
<dbReference type="PATRIC" id="fig|1121448.10.peg.2049"/>
<evidence type="ECO:0000313" key="2">
    <source>
        <dbReference type="EMBL" id="AGW15059.1"/>
    </source>
</evidence>
<reference evidence="3" key="2">
    <citation type="submission" date="2013-07" db="EMBL/GenBank/DDBJ databases">
        <authorList>
            <person name="Morais-Silva F.O."/>
            <person name="Rezende A.M."/>
            <person name="Pimentel C."/>
            <person name="Resende D.M."/>
            <person name="Santos C.I."/>
            <person name="Clemente C."/>
            <person name="de Oliveira L.M."/>
            <person name="da Silva S.M."/>
            <person name="Costa D.A."/>
            <person name="Varela-Raposo A."/>
            <person name="Horacio E.C.A."/>
            <person name="Matos M."/>
            <person name="Flores O."/>
            <person name="Ruiz J.C."/>
            <person name="Rodrigues-Pousada C."/>
        </authorList>
    </citation>
    <scope>NUCLEOTIDE SEQUENCE [LARGE SCALE GENOMIC DNA]</scope>
    <source>
        <strain evidence="3">ATCC 19364 / DSM 1382 / NCIMB 9332 / VKM B-1759</strain>
    </source>
</reference>
<evidence type="ECO:0000313" key="3">
    <source>
        <dbReference type="Proteomes" id="UP000016587"/>
    </source>
</evidence>
<dbReference type="KEGG" id="dgg:DGI_2093"/>
<proteinExistence type="predicted"/>
<dbReference type="OrthoDB" id="6064977at2"/>
<name>T2GFU9_MEGG1</name>
<dbReference type="Proteomes" id="UP000016587">
    <property type="component" value="Chromosome"/>
</dbReference>
<dbReference type="HOGENOM" id="CLU_865266_0_0_7"/>
<sequence length="309" mass="35778">MRALSVSFMNDLLDRDGILYSLVERIRHDHTLMLSIRKDFINVYYRGGNILRIKEKGSGCYSSFFDFNYNRLDAPCPTLPDIINEKKDCIAWVKVLQELKGMMDCYFSLKCKPEREFQQLVARENNQSTISNQSEYFITDIEFSDSDIGARFDMLALRWLASQRKDTSSFRPALIEMKYGDNALTGNAGIIKHLQDINSLIDDRGRYQQLLETMESQFSQLDQLNLMRFNKISNWTGVKIDSNVKPEVVFILANHNPRSNVLKSILSDSEIDEFECSPDFDLKFFVSRFSGYALHAECLISLADFRKLI</sequence>
<dbReference type="eggNOG" id="ENOG5032X0Z">
    <property type="taxonomic scope" value="Bacteria"/>
</dbReference>
<protein>
    <submittedName>
        <fullName evidence="2">Uncharacterized protein</fullName>
    </submittedName>
</protein>
<evidence type="ECO:0000313" key="1">
    <source>
        <dbReference type="EMBL" id="AGW13860.1"/>
    </source>
</evidence>
<dbReference type="RefSeq" id="WP_021760776.1">
    <property type="nucleotide sequence ID" value="NC_022444.1"/>
</dbReference>